<comment type="caution">
    <text evidence="8">The sequence shown here is derived from an EMBL/GenBank/DDBJ whole genome shotgun (WGS) entry which is preliminary data.</text>
</comment>
<dbReference type="InterPro" id="IPR056165">
    <property type="entry name" value="Beta-prop_ELP1_2nd"/>
</dbReference>
<dbReference type="GO" id="GO:0033588">
    <property type="term" value="C:elongator holoenzyme complex"/>
    <property type="evidence" value="ECO:0007669"/>
    <property type="project" value="InterPro"/>
</dbReference>
<evidence type="ECO:0000256" key="1">
    <source>
        <dbReference type="ARBA" id="ARBA00004496"/>
    </source>
</evidence>
<proteinExistence type="inferred from homology"/>
<reference evidence="8 9" key="1">
    <citation type="submission" date="2016-03" db="EMBL/GenBank/DDBJ databases">
        <title>Whole genome sequencing of Grifola frondosa 9006-11.</title>
        <authorList>
            <person name="Min B."/>
            <person name="Park H."/>
            <person name="Kim J.-G."/>
            <person name="Cho H."/>
            <person name="Oh Y.-L."/>
            <person name="Kong W.-S."/>
            <person name="Choi I.-G."/>
        </authorList>
    </citation>
    <scope>NUCLEOTIDE SEQUENCE [LARGE SCALE GENOMIC DNA]</scope>
    <source>
        <strain evidence="8 9">9006-11</strain>
    </source>
</reference>
<dbReference type="EMBL" id="LUGG01000015">
    <property type="protein sequence ID" value="OBZ69677.1"/>
    <property type="molecule type" value="Genomic_DNA"/>
</dbReference>
<dbReference type="InterPro" id="IPR056164">
    <property type="entry name" value="Beta-prop_ELP1_1st"/>
</dbReference>
<keyword evidence="9" id="KW-1185">Reference proteome</keyword>
<comment type="similarity">
    <text evidence="3">Belongs to the ELP1/IKA1 family.</text>
</comment>
<dbReference type="Pfam" id="PF23797">
    <property type="entry name" value="Beta-prop_ELP1_2nd"/>
    <property type="match status" value="2"/>
</dbReference>
<feature type="domain" description="ELP1 N-terminal second beta-propeller" evidence="7">
    <location>
        <begin position="626"/>
        <end position="722"/>
    </location>
</feature>
<evidence type="ECO:0000256" key="4">
    <source>
        <dbReference type="ARBA" id="ARBA00022490"/>
    </source>
</evidence>
<dbReference type="GO" id="GO:0005829">
    <property type="term" value="C:cytosol"/>
    <property type="evidence" value="ECO:0007669"/>
    <property type="project" value="TreeGrafter"/>
</dbReference>
<dbReference type="PANTHER" id="PTHR12747:SF0">
    <property type="entry name" value="ELONGATOR COMPLEX PROTEIN 1"/>
    <property type="match status" value="1"/>
</dbReference>
<evidence type="ECO:0000256" key="2">
    <source>
        <dbReference type="ARBA" id="ARBA00005043"/>
    </source>
</evidence>
<evidence type="ECO:0000259" key="6">
    <source>
        <dbReference type="Pfam" id="PF04762"/>
    </source>
</evidence>
<evidence type="ECO:0000256" key="5">
    <source>
        <dbReference type="ARBA" id="ARBA00022694"/>
    </source>
</evidence>
<dbReference type="PANTHER" id="PTHR12747">
    <property type="entry name" value="ELONGATOR COMPLEX PROTEIN 1"/>
    <property type="match status" value="1"/>
</dbReference>
<organism evidence="8 9">
    <name type="scientific">Grifola frondosa</name>
    <name type="common">Maitake</name>
    <name type="synonym">Polyporus frondosus</name>
    <dbReference type="NCBI Taxonomy" id="5627"/>
    <lineage>
        <taxon>Eukaryota</taxon>
        <taxon>Fungi</taxon>
        <taxon>Dikarya</taxon>
        <taxon>Basidiomycota</taxon>
        <taxon>Agaricomycotina</taxon>
        <taxon>Agaricomycetes</taxon>
        <taxon>Polyporales</taxon>
        <taxon>Grifolaceae</taxon>
        <taxon>Grifola</taxon>
    </lineage>
</organism>
<feature type="domain" description="ELP1 first N-terminal beta-propeller" evidence="6">
    <location>
        <begin position="97"/>
        <end position="442"/>
    </location>
</feature>
<sequence length="755" mass="81245">MRSLSLSKSTQVSLTPPIAFTSFDPNSTVENVKITAVAIDLDQDALYLWKIAVADANQTDEASSHVPTLVTTFATPIPVASNPWSSHLGRKAPLANGQTSTEPSAETEVLSLHVVSDTHSLALVTRAGDIATIELDIDAPTADVVGSVEAGILCAEWSPDDAFLVIVTGADKLILMTSTFDVLSEDPLHPTDFGEDAPTNVGWGAKHTQFQRSLGKAAAASSLAPTAVGASPDDDGRARVSWRGDGAFFVVGVLESGSTADSHARRVLRVYARDGTLQSTAEAIPGLEHSLSWRPSGNLIVGTQRFGHIPGASKGIDGLGQGREGRHDVVFFERNGLRHGEFELREQHGTGTGKRKWGYRVREVAWSADSNVLSVWIEGMTETRVRAWIFLIDPSLIKPHIAYAVQLWTTGNYHWYLKQEIAAPAALDGSLGRFTAVRWHPEHALRIILTTSSDVIQRTYSWDTFASPCTPPTDSGSVAVLDGTSLLLTPFRTQNVPPPMCAHVLSLSFPISSLKSSSTRTPVPVHASFSSVRDMLAVLWESGVVELFDLHTRLGPGRGKAMDPARIWAGIVGVNDAEIGASSRSYRQILVSQYPADGTKVGWWDRAPHCTGFRDERGCDRRSAGDGEICEVDLDARSVTSRARFPEFCFFSNHVLISDSKPADVDPPISVSVFIGLSHSGKLYIATADVGARTLVTNANSFVVASGFLIFTTTAHVAQFAPFHALVSLLLSDVDASGPGAPEWETRRVDGARVS</sequence>
<evidence type="ECO:0000313" key="9">
    <source>
        <dbReference type="Proteomes" id="UP000092993"/>
    </source>
</evidence>
<dbReference type="STRING" id="5627.A0A1C7LZR5"/>
<comment type="subcellular location">
    <subcellularLocation>
        <location evidence="1">Cytoplasm</location>
    </subcellularLocation>
</comment>
<dbReference type="SUPFAM" id="SSF69322">
    <property type="entry name" value="Tricorn protease domain 2"/>
    <property type="match status" value="1"/>
</dbReference>
<evidence type="ECO:0000256" key="3">
    <source>
        <dbReference type="ARBA" id="ARBA00006086"/>
    </source>
</evidence>
<dbReference type="Proteomes" id="UP000092993">
    <property type="component" value="Unassembled WGS sequence"/>
</dbReference>
<dbReference type="GO" id="GO:0002926">
    <property type="term" value="P:tRNA wobble base 5-methoxycarbonylmethyl-2-thiouridinylation"/>
    <property type="evidence" value="ECO:0007669"/>
    <property type="project" value="TreeGrafter"/>
</dbReference>
<name>A0A1C7LZR5_GRIFR</name>
<dbReference type="AlphaFoldDB" id="A0A1C7LZR5"/>
<protein>
    <submittedName>
        <fullName evidence="8">Elongator complex protein 1</fullName>
    </submittedName>
</protein>
<comment type="pathway">
    <text evidence="2">tRNA modification; 5-methoxycarbonylmethyl-2-thiouridine-tRNA biosynthesis.</text>
</comment>
<keyword evidence="4" id="KW-0963">Cytoplasm</keyword>
<evidence type="ECO:0000259" key="7">
    <source>
        <dbReference type="Pfam" id="PF23797"/>
    </source>
</evidence>
<accession>A0A1C7LZR5</accession>
<feature type="domain" description="ELP1 N-terminal second beta-propeller" evidence="7">
    <location>
        <begin position="480"/>
        <end position="536"/>
    </location>
</feature>
<dbReference type="InterPro" id="IPR006849">
    <property type="entry name" value="Elp1"/>
</dbReference>
<gene>
    <name evidence="8" type="primary">Ikbkap</name>
    <name evidence="8" type="ORF">A0H81_10194</name>
</gene>
<evidence type="ECO:0000313" key="8">
    <source>
        <dbReference type="EMBL" id="OBZ69677.1"/>
    </source>
</evidence>
<dbReference type="UniPathway" id="UPA00988"/>
<keyword evidence="5" id="KW-0819">tRNA processing</keyword>
<dbReference type="Pfam" id="PF04762">
    <property type="entry name" value="Beta-prop_ELP1_1st"/>
    <property type="match status" value="1"/>
</dbReference>
<dbReference type="OrthoDB" id="40048at2759"/>
<dbReference type="GO" id="GO:0000049">
    <property type="term" value="F:tRNA binding"/>
    <property type="evidence" value="ECO:0007669"/>
    <property type="project" value="TreeGrafter"/>
</dbReference>